<accession>A0A543I6L1</accession>
<dbReference type="RefSeq" id="WP_141916405.1">
    <property type="nucleotide sequence ID" value="NZ_BAAAYS010000014.1"/>
</dbReference>
<protein>
    <submittedName>
        <fullName evidence="4">Surface rod structure-forming protein G</fullName>
    </submittedName>
</protein>
<dbReference type="PROSITE" id="PS51109">
    <property type="entry name" value="G5"/>
    <property type="match status" value="1"/>
</dbReference>
<dbReference type="Pfam" id="PF07501">
    <property type="entry name" value="G5"/>
    <property type="match status" value="1"/>
</dbReference>
<feature type="transmembrane region" description="Helical" evidence="2">
    <location>
        <begin position="38"/>
        <end position="57"/>
    </location>
</feature>
<name>A0A543I6L1_9MICO</name>
<reference evidence="4 5" key="1">
    <citation type="submission" date="2019-06" db="EMBL/GenBank/DDBJ databases">
        <title>Sequencing the genomes of 1000 actinobacteria strains.</title>
        <authorList>
            <person name="Klenk H.-P."/>
        </authorList>
    </citation>
    <scope>NUCLEOTIDE SEQUENCE [LARGE SCALE GENOMIC DNA]</scope>
    <source>
        <strain evidence="4 5">DSM 18031</strain>
    </source>
</reference>
<feature type="domain" description="G5" evidence="3">
    <location>
        <begin position="141"/>
        <end position="222"/>
    </location>
</feature>
<dbReference type="EMBL" id="VFPN01000001">
    <property type="protein sequence ID" value="TQM66243.1"/>
    <property type="molecule type" value="Genomic_DNA"/>
</dbReference>
<dbReference type="AlphaFoldDB" id="A0A543I6L1"/>
<keyword evidence="1" id="KW-0732">Signal</keyword>
<evidence type="ECO:0000313" key="4">
    <source>
        <dbReference type="EMBL" id="TQM66243.1"/>
    </source>
</evidence>
<evidence type="ECO:0000259" key="3">
    <source>
        <dbReference type="PROSITE" id="PS51109"/>
    </source>
</evidence>
<sequence>MNEQYEGARKHAGVQGVEQLAGKRNEEREDAISLPWPIARTAVLVVAGGCALLGLLAGGLGGFLIFVGLPLLIVGLCGTASGRLHTLWLRSRRASVVTLGAGLIVVLVGSAAYGAQRDPDVSVAAVTTSGHSTALPSSTPTGPVVTEADVPVVEPIPFESTVAESGGMDVGTSVVTVSGVNGERTTMYRVTYEDGVEVARVIASTTVTREPVNQVTTNGTRVPAPVPAPAAASGCDPNYTGACVPVDSDVDCSGGSGNGPSYVRGPVTVVGSDIYDLDRDGDGIACD</sequence>
<organism evidence="4 5">
    <name type="scientific">Klugiella xanthotipulae</name>
    <dbReference type="NCBI Taxonomy" id="244735"/>
    <lineage>
        <taxon>Bacteria</taxon>
        <taxon>Bacillati</taxon>
        <taxon>Actinomycetota</taxon>
        <taxon>Actinomycetes</taxon>
        <taxon>Micrococcales</taxon>
        <taxon>Microbacteriaceae</taxon>
        <taxon>Klugiella</taxon>
    </lineage>
</organism>
<comment type="caution">
    <text evidence="4">The sequence shown here is derived from an EMBL/GenBank/DDBJ whole genome shotgun (WGS) entry which is preliminary data.</text>
</comment>
<proteinExistence type="predicted"/>
<feature type="transmembrane region" description="Helical" evidence="2">
    <location>
        <begin position="63"/>
        <end position="82"/>
    </location>
</feature>
<keyword evidence="2" id="KW-0812">Transmembrane</keyword>
<dbReference type="Proteomes" id="UP000318331">
    <property type="component" value="Unassembled WGS sequence"/>
</dbReference>
<gene>
    <name evidence="4" type="ORF">FB466_1077</name>
</gene>
<keyword evidence="5" id="KW-1185">Reference proteome</keyword>
<evidence type="ECO:0000313" key="5">
    <source>
        <dbReference type="Proteomes" id="UP000318331"/>
    </source>
</evidence>
<dbReference type="InterPro" id="IPR011098">
    <property type="entry name" value="G5_dom"/>
</dbReference>
<keyword evidence="2" id="KW-0472">Membrane</keyword>
<dbReference type="Gene3D" id="2.20.230.10">
    <property type="entry name" value="Resuscitation-promoting factor rpfb"/>
    <property type="match status" value="1"/>
</dbReference>
<evidence type="ECO:0000256" key="2">
    <source>
        <dbReference type="SAM" id="Phobius"/>
    </source>
</evidence>
<dbReference type="OrthoDB" id="6048299at2"/>
<keyword evidence="2" id="KW-1133">Transmembrane helix</keyword>
<dbReference type="SMART" id="SM01208">
    <property type="entry name" value="G5"/>
    <property type="match status" value="1"/>
</dbReference>
<feature type="transmembrane region" description="Helical" evidence="2">
    <location>
        <begin position="94"/>
        <end position="115"/>
    </location>
</feature>
<evidence type="ECO:0000256" key="1">
    <source>
        <dbReference type="ARBA" id="ARBA00022729"/>
    </source>
</evidence>